<name>A0A6J1DDZ3_MOMCH</name>
<protein>
    <submittedName>
        <fullName evidence="2">Uncharacterized protein LOC111019519</fullName>
    </submittedName>
</protein>
<dbReference type="Proteomes" id="UP000504603">
    <property type="component" value="Unplaced"/>
</dbReference>
<dbReference type="RefSeq" id="XP_022151607.1">
    <property type="nucleotide sequence ID" value="XM_022295915.1"/>
</dbReference>
<dbReference type="AlphaFoldDB" id="A0A6J1DDZ3"/>
<evidence type="ECO:0000313" key="2">
    <source>
        <dbReference type="RefSeq" id="XP_022151607.1"/>
    </source>
</evidence>
<sequence>MTSNIAESMNAVLVYARYLPVTTLLEYAHALLQRWFYERQIYASSRETILTDYGENKMHTIENFSRIHSITPIYHHELEVSNGLKRVRVNSNARTCGCKDGHLWNVNKYTLCSPAYTLQTLINAYAEPVYPLGDDEDWIIPDDFVDRKVEPPKYVPRVGQCQTV</sequence>
<organism evidence="1 2">
    <name type="scientific">Momordica charantia</name>
    <name type="common">Bitter gourd</name>
    <name type="synonym">Balsam pear</name>
    <dbReference type="NCBI Taxonomy" id="3673"/>
    <lineage>
        <taxon>Eukaryota</taxon>
        <taxon>Viridiplantae</taxon>
        <taxon>Streptophyta</taxon>
        <taxon>Embryophyta</taxon>
        <taxon>Tracheophyta</taxon>
        <taxon>Spermatophyta</taxon>
        <taxon>Magnoliopsida</taxon>
        <taxon>eudicotyledons</taxon>
        <taxon>Gunneridae</taxon>
        <taxon>Pentapetalae</taxon>
        <taxon>rosids</taxon>
        <taxon>fabids</taxon>
        <taxon>Cucurbitales</taxon>
        <taxon>Cucurbitaceae</taxon>
        <taxon>Momordiceae</taxon>
        <taxon>Momordica</taxon>
    </lineage>
</organism>
<dbReference type="OrthoDB" id="1895098at2759"/>
<evidence type="ECO:0000313" key="1">
    <source>
        <dbReference type="Proteomes" id="UP000504603"/>
    </source>
</evidence>
<proteinExistence type="predicted"/>
<reference evidence="2" key="1">
    <citation type="submission" date="2025-08" db="UniProtKB">
        <authorList>
            <consortium name="RefSeq"/>
        </authorList>
    </citation>
    <scope>IDENTIFICATION</scope>
    <source>
        <strain evidence="2">OHB3-1</strain>
    </source>
</reference>
<accession>A0A6J1DDZ3</accession>
<dbReference type="GeneID" id="111019519"/>
<keyword evidence="1" id="KW-1185">Reference proteome</keyword>
<dbReference type="KEGG" id="mcha:111019519"/>
<gene>
    <name evidence="2" type="primary">LOC111019519</name>
</gene>